<name>A0ABU9CZH3_9NOCA</name>
<sequence>MKRILDVARIHNTSWATTFAWPLGILAIVFVVTYGLFSVVPDTESESNFTGGVFAVYGFALAFYLSAITQVFPYALGLSITRREFLTATALVGIAQSVAIGTIVYVLSLIESVTGGFGKKIRMFGIARSATDNPVLQWAALVTGLLVIGGIGAFIGVVYRRYRVNGLFTLGLGTLVFFGGGSILVTWQRWWPDIGSFFTDTPRILLLVVIPLVITGVLAAASWVGLLKASA</sequence>
<reference evidence="2 3" key="1">
    <citation type="submission" date="2024-03" db="EMBL/GenBank/DDBJ databases">
        <title>Rhodococcus navarretei sp. nov. and Pseudarthrobacter quantumdoti sp. nov., two new species with the ability to biosynthesize Quantum Dots isolated from soil samples at Union Glacier, Antarctica.</title>
        <authorList>
            <person name="Vargas M."/>
        </authorList>
    </citation>
    <scope>NUCLEOTIDE SEQUENCE [LARGE SCALE GENOMIC DNA]</scope>
    <source>
        <strain evidence="2 3">EXRC-4A-4</strain>
    </source>
</reference>
<comment type="caution">
    <text evidence="2">The sequence shown here is derived from an EMBL/GenBank/DDBJ whole genome shotgun (WGS) entry which is preliminary data.</text>
</comment>
<feature type="transmembrane region" description="Helical" evidence="1">
    <location>
        <begin position="52"/>
        <end position="76"/>
    </location>
</feature>
<dbReference type="Proteomes" id="UP001456513">
    <property type="component" value="Unassembled WGS sequence"/>
</dbReference>
<feature type="transmembrane region" description="Helical" evidence="1">
    <location>
        <begin position="88"/>
        <end position="110"/>
    </location>
</feature>
<dbReference type="EMBL" id="JBBPCN010000001">
    <property type="protein sequence ID" value="MEK8071952.1"/>
    <property type="molecule type" value="Genomic_DNA"/>
</dbReference>
<feature type="transmembrane region" description="Helical" evidence="1">
    <location>
        <begin position="20"/>
        <end position="40"/>
    </location>
</feature>
<keyword evidence="1" id="KW-0812">Transmembrane</keyword>
<evidence type="ECO:0000313" key="2">
    <source>
        <dbReference type="EMBL" id="MEK8071952.1"/>
    </source>
</evidence>
<keyword evidence="1" id="KW-1133">Transmembrane helix</keyword>
<keyword evidence="1" id="KW-0472">Membrane</keyword>
<feature type="transmembrane region" description="Helical" evidence="1">
    <location>
        <begin position="204"/>
        <end position="227"/>
    </location>
</feature>
<gene>
    <name evidence="2" type="ORF">AABD04_14005</name>
</gene>
<proteinExistence type="predicted"/>
<protein>
    <submittedName>
        <fullName evidence="2">ABC transporter permease</fullName>
    </submittedName>
</protein>
<organism evidence="2 3">
    <name type="scientific">Rhodococcus navarretei</name>
    <dbReference type="NCBI Taxonomy" id="3128981"/>
    <lineage>
        <taxon>Bacteria</taxon>
        <taxon>Bacillati</taxon>
        <taxon>Actinomycetota</taxon>
        <taxon>Actinomycetes</taxon>
        <taxon>Mycobacteriales</taxon>
        <taxon>Nocardiaceae</taxon>
        <taxon>Rhodococcus</taxon>
    </lineage>
</organism>
<evidence type="ECO:0000256" key="1">
    <source>
        <dbReference type="SAM" id="Phobius"/>
    </source>
</evidence>
<keyword evidence="3" id="KW-1185">Reference proteome</keyword>
<dbReference type="RefSeq" id="WP_243609822.1">
    <property type="nucleotide sequence ID" value="NZ_JBBPCN010000001.1"/>
</dbReference>
<feature type="transmembrane region" description="Helical" evidence="1">
    <location>
        <begin position="138"/>
        <end position="159"/>
    </location>
</feature>
<evidence type="ECO:0000313" key="3">
    <source>
        <dbReference type="Proteomes" id="UP001456513"/>
    </source>
</evidence>
<feature type="transmembrane region" description="Helical" evidence="1">
    <location>
        <begin position="166"/>
        <end position="184"/>
    </location>
</feature>
<accession>A0ABU9CZH3</accession>